<organism evidence="3 4">
    <name type="scientific">Candidatus Methylobacter oryzae</name>
    <dbReference type="NCBI Taxonomy" id="2497749"/>
    <lineage>
        <taxon>Bacteria</taxon>
        <taxon>Pseudomonadati</taxon>
        <taxon>Pseudomonadota</taxon>
        <taxon>Gammaproteobacteria</taxon>
        <taxon>Methylococcales</taxon>
        <taxon>Methylococcaceae</taxon>
        <taxon>Methylobacter</taxon>
    </lineage>
</organism>
<feature type="domain" description="Replication-associated protein G2P C-terminal" evidence="2">
    <location>
        <begin position="139"/>
        <end position="222"/>
    </location>
</feature>
<evidence type="ECO:0000313" key="3">
    <source>
        <dbReference type="EMBL" id="TRW99936.1"/>
    </source>
</evidence>
<name>A0ABY3CCN7_9GAMM</name>
<evidence type="ECO:0000259" key="2">
    <source>
        <dbReference type="Pfam" id="PF05155"/>
    </source>
</evidence>
<evidence type="ECO:0000313" key="4">
    <source>
        <dbReference type="Proteomes" id="UP000733744"/>
    </source>
</evidence>
<sequence>GDYKIKMLDINELYDVGNDASVEAWLHAAGMRARSRHGRSTRDKGTVYLGKNSRRWAIKFYNKAREMLSKGKTHQLPTYLQNLGLEDFIKGKLRAELRIFSKELEKLGITHGYHLTPDLINQLFNDYLGKIDMTTQATLIDVQLLKMPRALMGTYQLWRQGADVRQLLSKPTYFRQRKLLLEYGVDISAMHLAPEQNNVVPMMRIIEAVPVAIPAWAYERGLIAA</sequence>
<dbReference type="RefSeq" id="WP_241674418.1">
    <property type="nucleotide sequence ID" value="NZ_RYFG02000047.1"/>
</dbReference>
<comment type="caution">
    <text evidence="3">The sequence shown here is derived from an EMBL/GenBank/DDBJ whole genome shotgun (WGS) entry which is preliminary data.</text>
</comment>
<dbReference type="Proteomes" id="UP000733744">
    <property type="component" value="Unassembled WGS sequence"/>
</dbReference>
<dbReference type="InterPro" id="IPR022688">
    <property type="entry name" value="G2P_C"/>
</dbReference>
<accession>A0ABY3CCN7</accession>
<dbReference type="InterPro" id="IPR006516">
    <property type="entry name" value="G2P"/>
</dbReference>
<dbReference type="EMBL" id="RYFG02000047">
    <property type="protein sequence ID" value="TRW99936.1"/>
    <property type="molecule type" value="Genomic_DNA"/>
</dbReference>
<evidence type="ECO:0000259" key="1">
    <source>
        <dbReference type="Pfam" id="PF05144"/>
    </source>
</evidence>
<protein>
    <submittedName>
        <fullName evidence="3">Uncharacterized protein</fullName>
    </submittedName>
</protein>
<gene>
    <name evidence="3" type="ORF">EKO24_006425</name>
</gene>
<dbReference type="Pfam" id="PF05155">
    <property type="entry name" value="G2P_X_C"/>
    <property type="match status" value="1"/>
</dbReference>
<dbReference type="NCBIfam" id="TIGR01629">
    <property type="entry name" value="rep_II_X"/>
    <property type="match status" value="1"/>
</dbReference>
<feature type="domain" description="Replication-associated protein G2P N-terminal" evidence="1">
    <location>
        <begin position="1"/>
        <end position="112"/>
    </location>
</feature>
<feature type="non-terminal residue" evidence="3">
    <location>
        <position position="1"/>
    </location>
</feature>
<keyword evidence="4" id="KW-1185">Reference proteome</keyword>
<dbReference type="Pfam" id="PF05144">
    <property type="entry name" value="Phage_CRI"/>
    <property type="match status" value="1"/>
</dbReference>
<dbReference type="InterPro" id="IPR022686">
    <property type="entry name" value="G2P_N"/>
</dbReference>
<reference evidence="3 4" key="1">
    <citation type="journal article" date="2019" name="Antonie Van Leeuwenhoek">
        <title>Description of 'Ca. Methylobacter oryzae' KRF1, a novel species from the environmentally important Methylobacter clade 2.</title>
        <authorList>
            <person name="Khatri K."/>
            <person name="Mohite J.A."/>
            <person name="Pandit P.S."/>
            <person name="Bahulikar R."/>
            <person name="Rahalkar M.C."/>
        </authorList>
    </citation>
    <scope>NUCLEOTIDE SEQUENCE [LARGE SCALE GENOMIC DNA]</scope>
    <source>
        <strain evidence="3 4">KRF1</strain>
    </source>
</reference>
<proteinExistence type="predicted"/>